<feature type="compositionally biased region" description="Basic residues" evidence="1">
    <location>
        <begin position="36"/>
        <end position="54"/>
    </location>
</feature>
<evidence type="ECO:0000256" key="1">
    <source>
        <dbReference type="SAM" id="MobiDB-lite"/>
    </source>
</evidence>
<feature type="compositionally biased region" description="Low complexity" evidence="1">
    <location>
        <begin position="55"/>
        <end position="64"/>
    </location>
</feature>
<sequence>GRTRRAPFRVPHRLRPAHAARCARLLRDGGDGGHLPRPRRPARGPHRQQLHQRVARPAAPAGVRRQARRQRAGADRGQPLRGERAANAPAARLHPLRRQGRGPVRCDSVEPGRMRPARAARVAGRVRMRGPCGARRRRPPHRGRRGAAGELRPHARPAALFPRPLPPLAFRL</sequence>
<feature type="compositionally biased region" description="Basic residues" evidence="1">
    <location>
        <begin position="131"/>
        <end position="145"/>
    </location>
</feature>
<proteinExistence type="predicted"/>
<feature type="region of interest" description="Disordered" evidence="1">
    <location>
        <begin position="131"/>
        <end position="150"/>
    </location>
</feature>
<name>A0A6J4T863_9SPHN</name>
<organism evidence="2">
    <name type="scientific">uncultured Sphingomonas sp</name>
    <dbReference type="NCBI Taxonomy" id="158754"/>
    <lineage>
        <taxon>Bacteria</taxon>
        <taxon>Pseudomonadati</taxon>
        <taxon>Pseudomonadota</taxon>
        <taxon>Alphaproteobacteria</taxon>
        <taxon>Sphingomonadales</taxon>
        <taxon>Sphingomonadaceae</taxon>
        <taxon>Sphingomonas</taxon>
        <taxon>environmental samples</taxon>
    </lineage>
</organism>
<dbReference type="EMBL" id="CADCWA010000087">
    <property type="protein sequence ID" value="CAA9515967.1"/>
    <property type="molecule type" value="Genomic_DNA"/>
</dbReference>
<gene>
    <name evidence="2" type="ORF">AVDCRST_MAG31-1283</name>
</gene>
<protein>
    <submittedName>
        <fullName evidence="2">NADH-FMN oxidoreductase</fullName>
    </submittedName>
</protein>
<dbReference type="AlphaFoldDB" id="A0A6J4T863"/>
<evidence type="ECO:0000313" key="2">
    <source>
        <dbReference type="EMBL" id="CAA9515967.1"/>
    </source>
</evidence>
<feature type="region of interest" description="Disordered" evidence="1">
    <location>
        <begin position="26"/>
        <end position="111"/>
    </location>
</feature>
<accession>A0A6J4T863</accession>
<feature type="non-terminal residue" evidence="2">
    <location>
        <position position="172"/>
    </location>
</feature>
<feature type="non-terminal residue" evidence="2">
    <location>
        <position position="1"/>
    </location>
</feature>
<reference evidence="2" key="1">
    <citation type="submission" date="2020-02" db="EMBL/GenBank/DDBJ databases">
        <authorList>
            <person name="Meier V. D."/>
        </authorList>
    </citation>
    <scope>NUCLEOTIDE SEQUENCE</scope>
    <source>
        <strain evidence="2">AVDCRST_MAG31</strain>
    </source>
</reference>